<dbReference type="InterPro" id="IPR038185">
    <property type="entry name" value="MyTH4_dom_sf"/>
</dbReference>
<dbReference type="SMART" id="SM00139">
    <property type="entry name" value="MyTH4"/>
    <property type="match status" value="1"/>
</dbReference>
<evidence type="ECO:0000256" key="1">
    <source>
        <dbReference type="ARBA" id="ARBA00004496"/>
    </source>
</evidence>
<dbReference type="Pfam" id="PF00373">
    <property type="entry name" value="FERM_M"/>
    <property type="match status" value="1"/>
</dbReference>
<evidence type="ECO:0000313" key="8">
    <source>
        <dbReference type="Proteomes" id="UP000594220"/>
    </source>
</evidence>
<dbReference type="GO" id="GO:0005856">
    <property type="term" value="C:cytoskeleton"/>
    <property type="evidence" value="ECO:0007669"/>
    <property type="project" value="InterPro"/>
</dbReference>
<keyword evidence="2" id="KW-0963">Cytoplasm</keyword>
<dbReference type="InterPro" id="IPR051567">
    <property type="entry name" value="Unconventional_Myosin_ATPase"/>
</dbReference>
<reference evidence="7" key="2">
    <citation type="submission" date="2025-09" db="UniProtKB">
        <authorList>
            <consortium name="Ensembl"/>
        </authorList>
    </citation>
    <scope>IDENTIFICATION</scope>
</reference>
<evidence type="ECO:0000259" key="6">
    <source>
        <dbReference type="PROSITE" id="PS51016"/>
    </source>
</evidence>
<keyword evidence="8" id="KW-1185">Reference proteome</keyword>
<dbReference type="OMA" id="HSEANIW"/>
<keyword evidence="4" id="KW-0009">Actin-binding</keyword>
<keyword evidence="3" id="KW-0677">Repeat</keyword>
<dbReference type="Proteomes" id="UP000594220">
    <property type="component" value="Unplaced"/>
</dbReference>
<dbReference type="PANTHER" id="PTHR22692">
    <property type="entry name" value="MYOSIN VII, XV"/>
    <property type="match status" value="1"/>
</dbReference>
<comment type="subcellular location">
    <subcellularLocation>
        <location evidence="1">Cytoplasm</location>
    </subcellularLocation>
</comment>
<evidence type="ECO:0000313" key="7">
    <source>
        <dbReference type="Ensembl" id="ENSCPRP00005022920.1"/>
    </source>
</evidence>
<reference evidence="7" key="1">
    <citation type="submission" date="2025-08" db="UniProtKB">
        <authorList>
            <consortium name="Ensembl"/>
        </authorList>
    </citation>
    <scope>IDENTIFICATION</scope>
</reference>
<feature type="domain" description="MyTH4" evidence="6">
    <location>
        <begin position="1"/>
        <end position="179"/>
    </location>
</feature>
<dbReference type="InterPro" id="IPR019748">
    <property type="entry name" value="FERM_central"/>
</dbReference>
<proteinExistence type="predicted"/>
<dbReference type="PROSITE" id="PS51016">
    <property type="entry name" value="MYTH4"/>
    <property type="match status" value="1"/>
</dbReference>
<name>A0A7M4FE12_CROPO</name>
<protein>
    <recommendedName>
        <fullName evidence="6">MyTH4 domain-containing protein</fullName>
    </recommendedName>
</protein>
<dbReference type="GO" id="GO:0003779">
    <property type="term" value="F:actin binding"/>
    <property type="evidence" value="ECO:0007669"/>
    <property type="project" value="UniProtKB-KW"/>
</dbReference>
<evidence type="ECO:0000256" key="3">
    <source>
        <dbReference type="ARBA" id="ARBA00022737"/>
    </source>
</evidence>
<dbReference type="GeneTree" id="ENSGT00930000151032"/>
<feature type="region of interest" description="Disordered" evidence="5">
    <location>
        <begin position="392"/>
        <end position="412"/>
    </location>
</feature>
<evidence type="ECO:0000256" key="5">
    <source>
        <dbReference type="SAM" id="MobiDB-lite"/>
    </source>
</evidence>
<evidence type="ECO:0000256" key="2">
    <source>
        <dbReference type="ARBA" id="ARBA00022490"/>
    </source>
</evidence>
<accession>A0A7M4FE12</accession>
<dbReference type="PANTHER" id="PTHR22692:SF21">
    <property type="entry name" value="MYOSIN XVA"/>
    <property type="match status" value="1"/>
</dbReference>
<dbReference type="GO" id="GO:0005737">
    <property type="term" value="C:cytoplasm"/>
    <property type="evidence" value="ECO:0007669"/>
    <property type="project" value="UniProtKB-SubCell"/>
</dbReference>
<dbReference type="Gene3D" id="3.10.20.90">
    <property type="entry name" value="Phosphatidylinositol 3-kinase Catalytic Subunit, Chain A, domain 1"/>
    <property type="match status" value="1"/>
</dbReference>
<dbReference type="Gene3D" id="1.25.40.530">
    <property type="entry name" value="MyTH4 domain"/>
    <property type="match status" value="1"/>
</dbReference>
<organism evidence="7 8">
    <name type="scientific">Crocodylus porosus</name>
    <name type="common">Saltwater crocodile</name>
    <name type="synonym">Estuarine crocodile</name>
    <dbReference type="NCBI Taxonomy" id="8502"/>
    <lineage>
        <taxon>Eukaryota</taxon>
        <taxon>Metazoa</taxon>
        <taxon>Chordata</taxon>
        <taxon>Craniata</taxon>
        <taxon>Vertebrata</taxon>
        <taxon>Euteleostomi</taxon>
        <taxon>Archelosauria</taxon>
        <taxon>Archosauria</taxon>
        <taxon>Crocodylia</taxon>
        <taxon>Longirostres</taxon>
        <taxon>Crocodylidae</taxon>
        <taxon>Crocodylus</taxon>
    </lineage>
</organism>
<dbReference type="Pfam" id="PF00784">
    <property type="entry name" value="MyTH4"/>
    <property type="match status" value="1"/>
</dbReference>
<dbReference type="SUPFAM" id="SSF47031">
    <property type="entry name" value="Second domain of FERM"/>
    <property type="match status" value="1"/>
</dbReference>
<dbReference type="Ensembl" id="ENSCPRT00005026774.1">
    <property type="protein sequence ID" value="ENSCPRP00005022920.1"/>
    <property type="gene ID" value="ENSCPRG00005015956.1"/>
</dbReference>
<dbReference type="InterPro" id="IPR000857">
    <property type="entry name" value="MyTH4_dom"/>
</dbReference>
<dbReference type="CDD" id="cd14473">
    <property type="entry name" value="FERM_B-lobe"/>
    <property type="match status" value="1"/>
</dbReference>
<dbReference type="AlphaFoldDB" id="A0A7M4FE12"/>
<evidence type="ECO:0000256" key="4">
    <source>
        <dbReference type="ARBA" id="ARBA00023203"/>
    </source>
</evidence>
<dbReference type="InterPro" id="IPR035963">
    <property type="entry name" value="FERM_2"/>
</dbReference>
<sequence>MKFMGDHPLKGQTELDIVCAILKVSNQALETMWPLSSPRTWLPLSNVLLGSGEEAGGAGEPLATSMMPETCAFPPQLCGDHEALRDEVYCQVIRQVTNNVSSKTDSSQKGWRLLYILTAYYKCSEVFKPHLLSFLQEVCSSPGLHFQGIAKACEQNLKKTFQCGGRTRFPSSMELKAMVAGRSAKRQLFLLPGGIEKHLKIKTCSVALDAVEELCEEMGLHRPEAFDEYIIFVVSSRGQNVRPLSRREYILDVATEMERMDPNYTFWCRRVIWMQPLKFDNELYVTAHYNQVLPDYLKGLFNVFPPVKPSDQQLQQIAKLAALQHRAKDSLYLPTVREAQDYIPPQFCRMQHIQSWFNMVMQHMQQVQALSAHQARAQFLELQQHHHRLTLHPGRQPERPQLPQQGDPPVPGCSSAGQHLLLLARRNLVREHWGRSPSAAGLTALLPPGADGDVLAEGGPVGKDAAALGRLQLPLRGTHAGRRDVTERHAAAA</sequence>